<dbReference type="InterPro" id="IPR000315">
    <property type="entry name" value="Znf_B-box"/>
</dbReference>
<keyword evidence="1" id="KW-0479">Metal-binding</keyword>
<dbReference type="PANTHER" id="PTHR25462">
    <property type="entry name" value="BONUS, ISOFORM C-RELATED"/>
    <property type="match status" value="1"/>
</dbReference>
<sequence length="235" mass="27197">MASRGSSIYKGSDLIHDYSCSKCEENDLNTEAQHFCPQCEHYLCDKCVGIHGDYFKKHVVHGRGDFRKWVGYSMDKCDQHDKELEVHCDDHLELCCSVCVALNHRLCSSISHLPDLARGFLKTEEFKQLPAAVDKMRRWLDKLKNDIMKDQASLNDSYKNILVEILALRKTINKVLDRMERKTVQQLDSMMKDLEKSIKDDLETCAHMNDQLKTMTEQLQQITGNNKETNSYIGF</sequence>
<keyword evidence="4" id="KW-1185">Reference proteome</keyword>
<reference evidence="3" key="1">
    <citation type="submission" date="2022-11" db="EMBL/GenBank/DDBJ databases">
        <title>Centuries of genome instability and evolution in soft-shell clam transmissible cancer (bioRxiv).</title>
        <authorList>
            <person name="Hart S.F.M."/>
            <person name="Yonemitsu M.A."/>
            <person name="Giersch R.M."/>
            <person name="Beal B.F."/>
            <person name="Arriagada G."/>
            <person name="Davis B.W."/>
            <person name="Ostrander E.A."/>
            <person name="Goff S.P."/>
            <person name="Metzger M.J."/>
        </authorList>
    </citation>
    <scope>NUCLEOTIDE SEQUENCE</scope>
    <source>
        <strain evidence="3">MELC-2E11</strain>
        <tissue evidence="3">Siphon/mantle</tissue>
    </source>
</reference>
<dbReference type="EMBL" id="CP111025">
    <property type="protein sequence ID" value="WAR26751.1"/>
    <property type="molecule type" value="Genomic_DNA"/>
</dbReference>
<evidence type="ECO:0000259" key="2">
    <source>
        <dbReference type="PROSITE" id="PS50119"/>
    </source>
</evidence>
<dbReference type="Proteomes" id="UP001164746">
    <property type="component" value="Chromosome 14"/>
</dbReference>
<proteinExistence type="predicted"/>
<evidence type="ECO:0000313" key="4">
    <source>
        <dbReference type="Proteomes" id="UP001164746"/>
    </source>
</evidence>
<keyword evidence="1" id="KW-0862">Zinc</keyword>
<dbReference type="PANTHER" id="PTHR25462:SF296">
    <property type="entry name" value="MEIOTIC P26, ISOFORM F"/>
    <property type="match status" value="1"/>
</dbReference>
<dbReference type="InterPro" id="IPR047153">
    <property type="entry name" value="TRIM45/56/19-like"/>
</dbReference>
<dbReference type="Gene3D" id="3.30.160.60">
    <property type="entry name" value="Classic Zinc Finger"/>
    <property type="match status" value="1"/>
</dbReference>
<evidence type="ECO:0000256" key="1">
    <source>
        <dbReference type="PROSITE-ProRule" id="PRU00024"/>
    </source>
</evidence>
<organism evidence="3 4">
    <name type="scientific">Mya arenaria</name>
    <name type="common">Soft-shell clam</name>
    <dbReference type="NCBI Taxonomy" id="6604"/>
    <lineage>
        <taxon>Eukaryota</taxon>
        <taxon>Metazoa</taxon>
        <taxon>Spiralia</taxon>
        <taxon>Lophotrochozoa</taxon>
        <taxon>Mollusca</taxon>
        <taxon>Bivalvia</taxon>
        <taxon>Autobranchia</taxon>
        <taxon>Heteroconchia</taxon>
        <taxon>Euheterodonta</taxon>
        <taxon>Imparidentia</taxon>
        <taxon>Neoheterodontei</taxon>
        <taxon>Myida</taxon>
        <taxon>Myoidea</taxon>
        <taxon>Myidae</taxon>
        <taxon>Mya</taxon>
    </lineage>
</organism>
<evidence type="ECO:0000313" key="3">
    <source>
        <dbReference type="EMBL" id="WAR26751.1"/>
    </source>
</evidence>
<gene>
    <name evidence="3" type="ORF">MAR_012455</name>
</gene>
<keyword evidence="1" id="KW-0863">Zinc-finger</keyword>
<dbReference type="PROSITE" id="PS50119">
    <property type="entry name" value="ZF_BBOX"/>
    <property type="match status" value="1"/>
</dbReference>
<accession>A0ABY7G170</accession>
<name>A0ABY7G170_MYAAR</name>
<feature type="domain" description="B box-type" evidence="2">
    <location>
        <begin position="18"/>
        <end position="58"/>
    </location>
</feature>
<protein>
    <submittedName>
        <fullName evidence="3">TIF1B-like protein</fullName>
    </submittedName>
</protein>